<evidence type="ECO:0000259" key="9">
    <source>
        <dbReference type="Pfam" id="PF00696"/>
    </source>
</evidence>
<feature type="binding site" evidence="8">
    <location>
        <position position="16"/>
    </location>
    <ligand>
        <name>ATP</name>
        <dbReference type="ChEBI" id="CHEBI:30616"/>
    </ligand>
</feature>
<keyword evidence="4 8" id="KW-0808">Transferase</keyword>
<dbReference type="PIRSF" id="PIRSF000729">
    <property type="entry name" value="GK"/>
    <property type="match status" value="1"/>
</dbReference>
<dbReference type="CDD" id="cd04242">
    <property type="entry name" value="AAK_G5K_ProB"/>
    <property type="match status" value="1"/>
</dbReference>
<dbReference type="Gene3D" id="3.40.1160.10">
    <property type="entry name" value="Acetylglutamate kinase-like"/>
    <property type="match status" value="1"/>
</dbReference>
<organism evidence="10 11">
    <name type="scientific">Candidatus Scybalenecus merdavium</name>
    <dbReference type="NCBI Taxonomy" id="2840939"/>
    <lineage>
        <taxon>Bacteria</taxon>
        <taxon>Bacillati</taxon>
        <taxon>Bacillota</taxon>
        <taxon>Clostridia</taxon>
        <taxon>Eubacteriales</taxon>
        <taxon>Oscillospiraceae</taxon>
        <taxon>Oscillospiraceae incertae sedis</taxon>
        <taxon>Candidatus Scybalenecus</taxon>
    </lineage>
</organism>
<evidence type="ECO:0000313" key="11">
    <source>
        <dbReference type="Proteomes" id="UP000824125"/>
    </source>
</evidence>
<accession>A0A9D1MUW9</accession>
<evidence type="ECO:0000256" key="7">
    <source>
        <dbReference type="ARBA" id="ARBA00022840"/>
    </source>
</evidence>
<dbReference type="GO" id="GO:0005829">
    <property type="term" value="C:cytosol"/>
    <property type="evidence" value="ECO:0007669"/>
    <property type="project" value="TreeGrafter"/>
</dbReference>
<evidence type="ECO:0000256" key="8">
    <source>
        <dbReference type="HAMAP-Rule" id="MF_00456"/>
    </source>
</evidence>
<dbReference type="InterPro" id="IPR001048">
    <property type="entry name" value="Asp/Glu/Uridylate_kinase"/>
</dbReference>
<dbReference type="HAMAP" id="MF_00456">
    <property type="entry name" value="ProB"/>
    <property type="match status" value="1"/>
</dbReference>
<dbReference type="InterPro" id="IPR005715">
    <property type="entry name" value="Glu_5kinase/COase_Synthase"/>
</dbReference>
<dbReference type="PRINTS" id="PR00474">
    <property type="entry name" value="GLU5KINASE"/>
</dbReference>
<gene>
    <name evidence="8 10" type="primary">proB</name>
    <name evidence="10" type="ORF">IAD23_04620</name>
</gene>
<evidence type="ECO:0000256" key="4">
    <source>
        <dbReference type="ARBA" id="ARBA00022679"/>
    </source>
</evidence>
<comment type="subcellular location">
    <subcellularLocation>
        <location evidence="8">Cytoplasm</location>
    </subcellularLocation>
</comment>
<feature type="domain" description="Aspartate/glutamate/uridylate kinase" evidence="9">
    <location>
        <begin position="11"/>
        <end position="242"/>
    </location>
</feature>
<comment type="pathway">
    <text evidence="8">Amino-acid biosynthesis; L-proline biosynthesis; L-glutamate 5-semialdehyde from L-glutamate: step 1/2.</text>
</comment>
<dbReference type="FunFam" id="3.40.1160.10:FF:000018">
    <property type="entry name" value="Glutamate 5-kinase"/>
    <property type="match status" value="1"/>
</dbReference>
<dbReference type="InterPro" id="IPR036393">
    <property type="entry name" value="AceGlu_kinase-like_sf"/>
</dbReference>
<dbReference type="AlphaFoldDB" id="A0A9D1MUW9"/>
<dbReference type="Pfam" id="PF00696">
    <property type="entry name" value="AA_kinase"/>
    <property type="match status" value="1"/>
</dbReference>
<feature type="binding site" evidence="8">
    <location>
        <position position="144"/>
    </location>
    <ligand>
        <name>substrate</name>
    </ligand>
</feature>
<dbReference type="InterPro" id="IPR001057">
    <property type="entry name" value="Glu/AcGlu_kinase"/>
</dbReference>
<dbReference type="GO" id="GO:0004349">
    <property type="term" value="F:glutamate 5-kinase activity"/>
    <property type="evidence" value="ECO:0007669"/>
    <property type="project" value="UniProtKB-UniRule"/>
</dbReference>
<feature type="binding site" evidence="8">
    <location>
        <begin position="176"/>
        <end position="177"/>
    </location>
    <ligand>
        <name>ATP</name>
        <dbReference type="ChEBI" id="CHEBI:30616"/>
    </ligand>
</feature>
<reference evidence="10" key="2">
    <citation type="journal article" date="2021" name="PeerJ">
        <title>Extensive microbial diversity within the chicken gut microbiome revealed by metagenomics and culture.</title>
        <authorList>
            <person name="Gilroy R."/>
            <person name="Ravi A."/>
            <person name="Getino M."/>
            <person name="Pursley I."/>
            <person name="Horton D.L."/>
            <person name="Alikhan N.F."/>
            <person name="Baker D."/>
            <person name="Gharbi K."/>
            <person name="Hall N."/>
            <person name="Watson M."/>
            <person name="Adriaenssens E.M."/>
            <person name="Foster-Nyarko E."/>
            <person name="Jarju S."/>
            <person name="Secka A."/>
            <person name="Antonio M."/>
            <person name="Oren A."/>
            <person name="Chaudhuri R.R."/>
            <person name="La Ragione R."/>
            <person name="Hildebrand F."/>
            <person name="Pallen M.J."/>
        </authorList>
    </citation>
    <scope>NUCLEOTIDE SEQUENCE</scope>
    <source>
        <strain evidence="10">CHK176-6737</strain>
    </source>
</reference>
<evidence type="ECO:0000256" key="1">
    <source>
        <dbReference type="ARBA" id="ARBA00022490"/>
    </source>
</evidence>
<dbReference type="EMBL" id="DVNM01000024">
    <property type="protein sequence ID" value="HIU69223.1"/>
    <property type="molecule type" value="Genomic_DNA"/>
</dbReference>
<dbReference type="Proteomes" id="UP000824125">
    <property type="component" value="Unassembled WGS sequence"/>
</dbReference>
<dbReference type="InterPro" id="IPR041739">
    <property type="entry name" value="G5K_ProB"/>
</dbReference>
<feature type="binding site" evidence="8">
    <location>
        <position position="156"/>
    </location>
    <ligand>
        <name>substrate</name>
    </ligand>
</feature>
<reference evidence="10" key="1">
    <citation type="submission" date="2020-10" db="EMBL/GenBank/DDBJ databases">
        <authorList>
            <person name="Gilroy R."/>
        </authorList>
    </citation>
    <scope>NUCLEOTIDE SEQUENCE</scope>
    <source>
        <strain evidence="10">CHK176-6737</strain>
    </source>
</reference>
<keyword evidence="1 8" id="KW-0963">Cytoplasm</keyword>
<dbReference type="PANTHER" id="PTHR43654:SF1">
    <property type="entry name" value="ISOPENTENYL PHOSPHATE KINASE"/>
    <property type="match status" value="1"/>
</dbReference>
<comment type="function">
    <text evidence="8">Catalyzes the transfer of a phosphate group to glutamate to form L-glutamate 5-phosphate.</text>
</comment>
<dbReference type="NCBIfam" id="TIGR01027">
    <property type="entry name" value="proB"/>
    <property type="match status" value="1"/>
</dbReference>
<comment type="similarity">
    <text evidence="8">Belongs to the glutamate 5-kinase family.</text>
</comment>
<evidence type="ECO:0000256" key="6">
    <source>
        <dbReference type="ARBA" id="ARBA00022777"/>
    </source>
</evidence>
<dbReference type="InterPro" id="IPR011529">
    <property type="entry name" value="Glu_5kinase"/>
</dbReference>
<keyword evidence="7 8" id="KW-0067">ATP-binding</keyword>
<dbReference type="EC" id="2.7.2.11" evidence="8"/>
<comment type="caution">
    <text evidence="8">Lacks conserved residue(s) required for the propagation of feature annotation.</text>
</comment>
<evidence type="ECO:0000256" key="5">
    <source>
        <dbReference type="ARBA" id="ARBA00022741"/>
    </source>
</evidence>
<comment type="catalytic activity">
    <reaction evidence="8">
        <text>L-glutamate + ATP = L-glutamyl 5-phosphate + ADP</text>
        <dbReference type="Rhea" id="RHEA:14877"/>
        <dbReference type="ChEBI" id="CHEBI:29985"/>
        <dbReference type="ChEBI" id="CHEBI:30616"/>
        <dbReference type="ChEBI" id="CHEBI:58274"/>
        <dbReference type="ChEBI" id="CHEBI:456216"/>
        <dbReference type="EC" id="2.7.2.11"/>
    </reaction>
</comment>
<name>A0A9D1MUW9_9FIRM</name>
<feature type="binding site" evidence="8">
    <location>
        <position position="57"/>
    </location>
    <ligand>
        <name>substrate</name>
    </ligand>
</feature>
<dbReference type="GO" id="GO:0055129">
    <property type="term" value="P:L-proline biosynthetic process"/>
    <property type="evidence" value="ECO:0007669"/>
    <property type="project" value="UniProtKB-UniRule"/>
</dbReference>
<keyword evidence="5 8" id="KW-0547">Nucleotide-binding</keyword>
<sequence>MEKEMSLSEKKRIVVKVGTSTLTHRSTGKTNLSRMAKLVSVLADLKNAGHEVVLVSSGAVGIGLAKMMIKNRPDEIRTLQAAAAVGQCELMFLYDKFFSEYSQVVAQLLCTMEDIENPQSRLHLTDSIEELLQKDIVPIINENDSVSVHELLRGDNDCLSALLAVTVKADILLLLTDTDGLYDSDPTLNPDARLIAEVDRIDDAVEKLAGDSHGTSGTGGFVTKIKAAKIATNRGIPVVVFNGANPTKIYKVLAGESVGTYFKAGDEHDRFRIEAL</sequence>
<keyword evidence="2 8" id="KW-0028">Amino-acid biosynthesis</keyword>
<evidence type="ECO:0000313" key="10">
    <source>
        <dbReference type="EMBL" id="HIU69223.1"/>
    </source>
</evidence>
<keyword evidence="6 8" id="KW-0418">Kinase</keyword>
<keyword evidence="3 8" id="KW-0641">Proline biosynthesis</keyword>
<evidence type="ECO:0000256" key="3">
    <source>
        <dbReference type="ARBA" id="ARBA00022650"/>
    </source>
</evidence>
<dbReference type="PANTHER" id="PTHR43654">
    <property type="entry name" value="GLUTAMATE 5-KINASE"/>
    <property type="match status" value="1"/>
</dbReference>
<evidence type="ECO:0000256" key="2">
    <source>
        <dbReference type="ARBA" id="ARBA00022605"/>
    </source>
</evidence>
<dbReference type="SUPFAM" id="SSF53633">
    <property type="entry name" value="Carbamate kinase-like"/>
    <property type="match status" value="1"/>
</dbReference>
<dbReference type="GO" id="GO:0005524">
    <property type="term" value="F:ATP binding"/>
    <property type="evidence" value="ECO:0007669"/>
    <property type="project" value="UniProtKB-KW"/>
</dbReference>
<protein>
    <recommendedName>
        <fullName evidence="8">Glutamate 5-kinase</fullName>
        <ecNumber evidence="8">2.7.2.11</ecNumber>
    </recommendedName>
    <alternativeName>
        <fullName evidence="8">Gamma-glutamyl kinase</fullName>
        <shortName evidence="8">GK</shortName>
    </alternativeName>
</protein>
<proteinExistence type="inferred from homology"/>
<comment type="caution">
    <text evidence="10">The sequence shown here is derived from an EMBL/GenBank/DDBJ whole genome shotgun (WGS) entry which is preliminary data.</text>
</comment>